<organism evidence="1 2">
    <name type="scientific">Microcystis flos-aquae FACHB-1344</name>
    <dbReference type="NCBI Taxonomy" id="2692899"/>
    <lineage>
        <taxon>Bacteria</taxon>
        <taxon>Bacillati</taxon>
        <taxon>Cyanobacteriota</taxon>
        <taxon>Cyanophyceae</taxon>
        <taxon>Oscillatoriophycideae</taxon>
        <taxon>Chroococcales</taxon>
        <taxon>Microcystaceae</taxon>
        <taxon>Microcystis</taxon>
    </lineage>
</organism>
<dbReference type="EMBL" id="JACJSW010000143">
    <property type="protein sequence ID" value="MBD2622509.1"/>
    <property type="molecule type" value="Genomic_DNA"/>
</dbReference>
<keyword evidence="2" id="KW-1185">Reference proteome</keyword>
<evidence type="ECO:0008006" key="3">
    <source>
        <dbReference type="Google" id="ProtNLM"/>
    </source>
</evidence>
<sequence>MPKWYQWAKAAKWSDKSKVNRGSQESGVRSQQELPELHFLRQTREFMSDYL</sequence>
<dbReference type="Proteomes" id="UP000636187">
    <property type="component" value="Unassembled WGS sequence"/>
</dbReference>
<dbReference type="RefSeq" id="WP_190722091.1">
    <property type="nucleotide sequence ID" value="NZ_JACJSW010000143.1"/>
</dbReference>
<accession>A0ABR8HVG3</accession>
<evidence type="ECO:0000313" key="2">
    <source>
        <dbReference type="Proteomes" id="UP000636187"/>
    </source>
</evidence>
<reference evidence="1 2" key="1">
    <citation type="journal article" date="2020" name="ISME J.">
        <title>Comparative genomics reveals insights into cyanobacterial evolution and habitat adaptation.</title>
        <authorList>
            <person name="Chen M.Y."/>
            <person name="Teng W.K."/>
            <person name="Zhao L."/>
            <person name="Hu C.X."/>
            <person name="Zhou Y.K."/>
            <person name="Han B.P."/>
            <person name="Song L.R."/>
            <person name="Shu W.S."/>
        </authorList>
    </citation>
    <scope>NUCLEOTIDE SEQUENCE [LARGE SCALE GENOMIC DNA]</scope>
    <source>
        <strain evidence="1 2">FACHB-1344</strain>
    </source>
</reference>
<proteinExistence type="predicted"/>
<comment type="caution">
    <text evidence="1">The sequence shown here is derived from an EMBL/GenBank/DDBJ whole genome shotgun (WGS) entry which is preliminary data.</text>
</comment>
<gene>
    <name evidence="1" type="ORF">H6G48_12815</name>
</gene>
<protein>
    <recommendedName>
        <fullName evidence="3">Mobile element protein</fullName>
    </recommendedName>
</protein>
<name>A0ABR8HVG3_9CHRO</name>
<evidence type="ECO:0000313" key="1">
    <source>
        <dbReference type="EMBL" id="MBD2622509.1"/>
    </source>
</evidence>